<reference evidence="2" key="1">
    <citation type="submission" date="2022-07" db="EMBL/GenBank/DDBJ databases">
        <title>The genome of Lyophyllum shimeji provides insight into the initial evolution of ectomycorrhizal fungal genome.</title>
        <authorList>
            <person name="Kobayashi Y."/>
            <person name="Shibata T."/>
            <person name="Hirakawa H."/>
            <person name="Shigenobu S."/>
            <person name="Nishiyama T."/>
            <person name="Yamada A."/>
            <person name="Hasebe M."/>
            <person name="Kawaguchi M."/>
        </authorList>
    </citation>
    <scope>NUCLEOTIDE SEQUENCE</scope>
    <source>
        <strain evidence="2">AT787</strain>
    </source>
</reference>
<accession>A0A9P3PNX4</accession>
<organism evidence="2 3">
    <name type="scientific">Lyophyllum shimeji</name>
    <name type="common">Hon-shimeji</name>
    <name type="synonym">Tricholoma shimeji</name>
    <dbReference type="NCBI Taxonomy" id="47721"/>
    <lineage>
        <taxon>Eukaryota</taxon>
        <taxon>Fungi</taxon>
        <taxon>Dikarya</taxon>
        <taxon>Basidiomycota</taxon>
        <taxon>Agaricomycotina</taxon>
        <taxon>Agaricomycetes</taxon>
        <taxon>Agaricomycetidae</taxon>
        <taxon>Agaricales</taxon>
        <taxon>Tricholomatineae</taxon>
        <taxon>Lyophyllaceae</taxon>
        <taxon>Lyophyllum</taxon>
    </lineage>
</organism>
<evidence type="ECO:0000256" key="1">
    <source>
        <dbReference type="SAM" id="MobiDB-lite"/>
    </source>
</evidence>
<sequence>MKNASIATSVEPRAYSMPPLFRLLPRYHLGGWVLSTAEARAWAADRLLRKGMLSVDFDEAVQEIGRVLGQRGIEVAVVQVQEWMYAQNGPMARRLVSGLMVVCQKEVAPWVGWDMQTRARAQAQSGGAGAERPTSSGRNRMRAPDMEMAVMLRGEHGVAQMEYMTILGEPASV</sequence>
<dbReference type="AlphaFoldDB" id="A0A9P3PNX4"/>
<keyword evidence="3" id="KW-1185">Reference proteome</keyword>
<proteinExistence type="predicted"/>
<protein>
    <submittedName>
        <fullName evidence="2">Uncharacterized protein</fullName>
    </submittedName>
</protein>
<evidence type="ECO:0000313" key="2">
    <source>
        <dbReference type="EMBL" id="GLB38899.1"/>
    </source>
</evidence>
<dbReference type="Proteomes" id="UP001063166">
    <property type="component" value="Unassembled WGS sequence"/>
</dbReference>
<gene>
    <name evidence="2" type="ORF">LshimejAT787_0600610</name>
</gene>
<name>A0A9P3PNX4_LYOSH</name>
<feature type="region of interest" description="Disordered" evidence="1">
    <location>
        <begin position="121"/>
        <end position="141"/>
    </location>
</feature>
<evidence type="ECO:0000313" key="3">
    <source>
        <dbReference type="Proteomes" id="UP001063166"/>
    </source>
</evidence>
<comment type="caution">
    <text evidence="2">The sequence shown here is derived from an EMBL/GenBank/DDBJ whole genome shotgun (WGS) entry which is preliminary data.</text>
</comment>
<dbReference type="EMBL" id="BRPK01000006">
    <property type="protein sequence ID" value="GLB38899.1"/>
    <property type="molecule type" value="Genomic_DNA"/>
</dbReference>